<evidence type="ECO:0008006" key="4">
    <source>
        <dbReference type="Google" id="ProtNLM"/>
    </source>
</evidence>
<feature type="signal peptide" evidence="1">
    <location>
        <begin position="1"/>
        <end position="27"/>
    </location>
</feature>
<comment type="caution">
    <text evidence="2">The sequence shown here is derived from an EMBL/GenBank/DDBJ whole genome shotgun (WGS) entry which is preliminary data.</text>
</comment>
<sequence>MSRFSAVAPFVAVVLLAGCSGSSNEQALPPAKGSTTSRSAAAGFAAIPRTRISLPVPEGMQVDGTLPGLSKPGSRTGVIVVEQELVGKTEQQGLAELRESFSGARAKAQGFEMGAPQETTVAGFQAVVFTGSQRISDSVVFEKAVVGMMAEGKLVIMTGTIQREDPMSAAEMRSVLTKARWNKEIAPGGFGFDITPAPGYQRTESSGGLVYSLGPRTDTTVPKLIAAPSLGLAVVAQDERRDFAIKRFGSLNNAPTPDTTTEVSIDGLPGFELVGKGKNNRTHYMVALFTEGGYVLIIGDFDSAVHPDQLPAFQAMAKSFVQQ</sequence>
<evidence type="ECO:0000313" key="3">
    <source>
        <dbReference type="Proteomes" id="UP001519332"/>
    </source>
</evidence>
<dbReference type="PROSITE" id="PS51257">
    <property type="entry name" value="PROKAR_LIPOPROTEIN"/>
    <property type="match status" value="1"/>
</dbReference>
<dbReference type="EMBL" id="JAGINW010000001">
    <property type="protein sequence ID" value="MBP2327366.1"/>
    <property type="molecule type" value="Genomic_DNA"/>
</dbReference>
<organism evidence="2 3">
    <name type="scientific">Kibdelosporangium banguiense</name>
    <dbReference type="NCBI Taxonomy" id="1365924"/>
    <lineage>
        <taxon>Bacteria</taxon>
        <taxon>Bacillati</taxon>
        <taxon>Actinomycetota</taxon>
        <taxon>Actinomycetes</taxon>
        <taxon>Pseudonocardiales</taxon>
        <taxon>Pseudonocardiaceae</taxon>
        <taxon>Kibdelosporangium</taxon>
    </lineage>
</organism>
<feature type="chain" id="PRO_5046738951" description="DUF1795 domain-containing protein" evidence="1">
    <location>
        <begin position="28"/>
        <end position="323"/>
    </location>
</feature>
<dbReference type="RefSeq" id="WP_209644324.1">
    <property type="nucleotide sequence ID" value="NZ_JAGINW010000001.1"/>
</dbReference>
<keyword evidence="3" id="KW-1185">Reference proteome</keyword>
<name>A0ABS4TSI0_9PSEU</name>
<dbReference type="Proteomes" id="UP001519332">
    <property type="component" value="Unassembled WGS sequence"/>
</dbReference>
<accession>A0ABS4TSI0</accession>
<reference evidence="2 3" key="1">
    <citation type="submission" date="2021-03" db="EMBL/GenBank/DDBJ databases">
        <title>Sequencing the genomes of 1000 actinobacteria strains.</title>
        <authorList>
            <person name="Klenk H.-P."/>
        </authorList>
    </citation>
    <scope>NUCLEOTIDE SEQUENCE [LARGE SCALE GENOMIC DNA]</scope>
    <source>
        <strain evidence="2 3">DSM 46670</strain>
    </source>
</reference>
<proteinExistence type="predicted"/>
<evidence type="ECO:0000256" key="1">
    <source>
        <dbReference type="SAM" id="SignalP"/>
    </source>
</evidence>
<protein>
    <recommendedName>
        <fullName evidence="4">DUF1795 domain-containing protein</fullName>
    </recommendedName>
</protein>
<gene>
    <name evidence="2" type="ORF">JOF56_007751</name>
</gene>
<evidence type="ECO:0000313" key="2">
    <source>
        <dbReference type="EMBL" id="MBP2327366.1"/>
    </source>
</evidence>
<keyword evidence="1" id="KW-0732">Signal</keyword>